<dbReference type="EMBL" id="BMFK01000001">
    <property type="protein sequence ID" value="GGE72372.1"/>
    <property type="molecule type" value="Genomic_DNA"/>
</dbReference>
<proteinExistence type="predicted"/>
<sequence length="43" mass="4907">MSKTSDNDKKARDNNAKNHEKNILAEKNAQHGKKSFSKEVDHL</sequence>
<dbReference type="RefSeq" id="WP_188388472.1">
    <property type="nucleotide sequence ID" value="NZ_BMFK01000001.1"/>
</dbReference>
<evidence type="ECO:0000313" key="2">
    <source>
        <dbReference type="EMBL" id="GGE72372.1"/>
    </source>
</evidence>
<organism evidence="2 3">
    <name type="scientific">Priestia taiwanensis</name>
    <dbReference type="NCBI Taxonomy" id="1347902"/>
    <lineage>
        <taxon>Bacteria</taxon>
        <taxon>Bacillati</taxon>
        <taxon>Bacillota</taxon>
        <taxon>Bacilli</taxon>
        <taxon>Bacillales</taxon>
        <taxon>Bacillaceae</taxon>
        <taxon>Priestia</taxon>
    </lineage>
</organism>
<name>A0A917AT66_9BACI</name>
<feature type="region of interest" description="Disordered" evidence="1">
    <location>
        <begin position="1"/>
        <end position="43"/>
    </location>
</feature>
<gene>
    <name evidence="2" type="ORF">GCM10007140_22860</name>
</gene>
<keyword evidence="3" id="KW-1185">Reference proteome</keyword>
<evidence type="ECO:0000313" key="3">
    <source>
        <dbReference type="Proteomes" id="UP000605259"/>
    </source>
</evidence>
<accession>A0A917AT66</accession>
<dbReference type="AlphaFoldDB" id="A0A917AT66"/>
<reference evidence="2" key="2">
    <citation type="submission" date="2020-09" db="EMBL/GenBank/DDBJ databases">
        <authorList>
            <person name="Sun Q."/>
            <person name="Zhou Y."/>
        </authorList>
    </citation>
    <scope>NUCLEOTIDE SEQUENCE</scope>
    <source>
        <strain evidence="2">CGMCC 1.12698</strain>
    </source>
</reference>
<evidence type="ECO:0000256" key="1">
    <source>
        <dbReference type="SAM" id="MobiDB-lite"/>
    </source>
</evidence>
<feature type="compositionally biased region" description="Basic and acidic residues" evidence="1">
    <location>
        <begin position="1"/>
        <end position="24"/>
    </location>
</feature>
<reference evidence="2" key="1">
    <citation type="journal article" date="2014" name="Int. J. Syst. Evol. Microbiol.">
        <title>Complete genome sequence of Corynebacterium casei LMG S-19264T (=DSM 44701T), isolated from a smear-ripened cheese.</title>
        <authorList>
            <consortium name="US DOE Joint Genome Institute (JGI-PGF)"/>
            <person name="Walter F."/>
            <person name="Albersmeier A."/>
            <person name="Kalinowski J."/>
            <person name="Ruckert C."/>
        </authorList>
    </citation>
    <scope>NUCLEOTIDE SEQUENCE</scope>
    <source>
        <strain evidence="2">CGMCC 1.12698</strain>
    </source>
</reference>
<protein>
    <submittedName>
        <fullName evidence="2">DUF3941 domain-containing protein</fullName>
    </submittedName>
</protein>
<comment type="caution">
    <text evidence="2">The sequence shown here is derived from an EMBL/GenBank/DDBJ whole genome shotgun (WGS) entry which is preliminary data.</text>
</comment>
<dbReference type="Proteomes" id="UP000605259">
    <property type="component" value="Unassembled WGS sequence"/>
</dbReference>